<dbReference type="AlphaFoldDB" id="A0A1L5F4G1"/>
<name>A0A1L5F4G1_CLOKL</name>
<dbReference type="GO" id="GO:0004888">
    <property type="term" value="F:transmembrane signaling receptor activity"/>
    <property type="evidence" value="ECO:0007669"/>
    <property type="project" value="TreeGrafter"/>
</dbReference>
<dbReference type="Pfam" id="PF00672">
    <property type="entry name" value="HAMP"/>
    <property type="match status" value="1"/>
</dbReference>
<protein>
    <recommendedName>
        <fullName evidence="4">HAMP domain-containing protein</fullName>
    </recommendedName>
</protein>
<dbReference type="CDD" id="cd06225">
    <property type="entry name" value="HAMP"/>
    <property type="match status" value="1"/>
</dbReference>
<dbReference type="Proteomes" id="UP000184604">
    <property type="component" value="Chromosome"/>
</dbReference>
<evidence type="ECO:0000256" key="3">
    <source>
        <dbReference type="SAM" id="Phobius"/>
    </source>
</evidence>
<dbReference type="Pfam" id="PF18947">
    <property type="entry name" value="HAMP_2"/>
    <property type="match status" value="2"/>
</dbReference>
<gene>
    <name evidence="5" type="ORF">BS101_03745</name>
</gene>
<dbReference type="PROSITE" id="PS50885">
    <property type="entry name" value="HAMP"/>
    <property type="match status" value="1"/>
</dbReference>
<reference evidence="5 6" key="1">
    <citation type="submission" date="2016-12" db="EMBL/GenBank/DDBJ databases">
        <title>Complete genome sequence of Clostridium kluyveri JZZ isolated from the pit mud of a Chinese flavor liquor-making factory.</title>
        <authorList>
            <person name="Wang Y."/>
        </authorList>
    </citation>
    <scope>NUCLEOTIDE SEQUENCE [LARGE SCALE GENOMIC DNA]</scope>
    <source>
        <strain evidence="5 6">JZZ</strain>
    </source>
</reference>
<feature type="domain" description="HAMP" evidence="4">
    <location>
        <begin position="83"/>
        <end position="135"/>
    </location>
</feature>
<organism evidence="5 6">
    <name type="scientific">Clostridium kluyveri</name>
    <dbReference type="NCBI Taxonomy" id="1534"/>
    <lineage>
        <taxon>Bacteria</taxon>
        <taxon>Bacillati</taxon>
        <taxon>Bacillota</taxon>
        <taxon>Clostridia</taxon>
        <taxon>Eubacteriales</taxon>
        <taxon>Clostridiaceae</taxon>
        <taxon>Clostridium</taxon>
    </lineage>
</organism>
<dbReference type="PANTHER" id="PTHR43531:SF11">
    <property type="entry name" value="METHYL-ACCEPTING CHEMOTAXIS PROTEIN 3"/>
    <property type="match status" value="1"/>
</dbReference>
<evidence type="ECO:0000313" key="6">
    <source>
        <dbReference type="Proteomes" id="UP000184604"/>
    </source>
</evidence>
<dbReference type="SUPFAM" id="SSF158472">
    <property type="entry name" value="HAMP domain-like"/>
    <property type="match status" value="1"/>
</dbReference>
<keyword evidence="3" id="KW-0472">Membrane</keyword>
<feature type="transmembrane region" description="Helical" evidence="3">
    <location>
        <begin position="62"/>
        <end position="85"/>
    </location>
</feature>
<dbReference type="InterPro" id="IPR051310">
    <property type="entry name" value="MCP_chemotaxis"/>
</dbReference>
<proteinExistence type="inferred from homology"/>
<dbReference type="EMBL" id="CP018335">
    <property type="protein sequence ID" value="APM37911.1"/>
    <property type="molecule type" value="Genomic_DNA"/>
</dbReference>
<keyword evidence="1" id="KW-0145">Chemotaxis</keyword>
<comment type="similarity">
    <text evidence="2">Belongs to the methyl-accepting chemotaxis (MCP) protein family.</text>
</comment>
<evidence type="ECO:0000256" key="1">
    <source>
        <dbReference type="ARBA" id="ARBA00022500"/>
    </source>
</evidence>
<dbReference type="InterPro" id="IPR003660">
    <property type="entry name" value="HAMP_dom"/>
</dbReference>
<evidence type="ECO:0000259" key="4">
    <source>
        <dbReference type="PROSITE" id="PS50885"/>
    </source>
</evidence>
<dbReference type="GO" id="GO:0006935">
    <property type="term" value="P:chemotaxis"/>
    <property type="evidence" value="ECO:0007669"/>
    <property type="project" value="UniProtKB-KW"/>
</dbReference>
<dbReference type="PANTHER" id="PTHR43531">
    <property type="entry name" value="PROTEIN ICFG"/>
    <property type="match status" value="1"/>
</dbReference>
<keyword evidence="3" id="KW-1133">Transmembrane helix</keyword>
<keyword evidence="3" id="KW-0812">Transmembrane</keyword>
<dbReference type="GO" id="GO:0007165">
    <property type="term" value="P:signal transduction"/>
    <property type="evidence" value="ECO:0007669"/>
    <property type="project" value="InterPro"/>
</dbReference>
<dbReference type="SMART" id="SM00304">
    <property type="entry name" value="HAMP"/>
    <property type="match status" value="3"/>
</dbReference>
<dbReference type="GO" id="GO:0005886">
    <property type="term" value="C:plasma membrane"/>
    <property type="evidence" value="ECO:0007669"/>
    <property type="project" value="TreeGrafter"/>
</dbReference>
<dbReference type="Gene3D" id="1.20.120.1530">
    <property type="match status" value="2"/>
</dbReference>
<accession>A0A1L5F4G1</accession>
<evidence type="ECO:0000313" key="5">
    <source>
        <dbReference type="EMBL" id="APM37911.1"/>
    </source>
</evidence>
<feature type="transmembrane region" description="Helical" evidence="3">
    <location>
        <begin position="12"/>
        <end position="42"/>
    </location>
</feature>
<sequence length="357" mass="39335">MKWFYNLRISTKILSGFILAAFTAGVVGLIGVINISSLQLQLSQAQKSMDNYTAAANTSTTIIIITVIINMVATTALGIFIAKLISNPIKRMVKMADRIVEGDVNINDETPTQDEIGDLIKYFNTITVIIKDLIFEVNMITKAGVEGNIHIRGDVQKFKGGYKEIVQGINNTLDIVVTPLDEAKEVLGKMSVNDLTLTMTGQYNGMFKELSDSINMVNTRLLSIQDAMVRVGKGDTSRLEELKKIGKRSEKDQILPSMVNMLEEIKGLINEVGHVTNASMNGDLSVRGDSNKFLGGYREIIQGFNKTIDAVVKPISESSTVLRKMAESNLTVSMDGDYKGEYARMKEDVNSTLKVFN</sequence>
<evidence type="ECO:0000256" key="2">
    <source>
        <dbReference type="ARBA" id="ARBA00029447"/>
    </source>
</evidence>